<proteinExistence type="predicted"/>
<feature type="non-terminal residue" evidence="2">
    <location>
        <position position="49"/>
    </location>
</feature>
<evidence type="ECO:0000256" key="1">
    <source>
        <dbReference type="SAM" id="Phobius"/>
    </source>
</evidence>
<gene>
    <name evidence="2" type="ORF">DCK97_26565</name>
</gene>
<dbReference type="Proteomes" id="UP000257706">
    <property type="component" value="Unassembled WGS sequence"/>
</dbReference>
<evidence type="ECO:0000313" key="2">
    <source>
        <dbReference type="EMBL" id="HAE50982.1"/>
    </source>
</evidence>
<name>A0A3B9ISY2_9PROT</name>
<accession>A0A3B9ISY2</accession>
<keyword evidence="1" id="KW-0812">Transmembrane</keyword>
<evidence type="ECO:0000313" key="3">
    <source>
        <dbReference type="Proteomes" id="UP000257706"/>
    </source>
</evidence>
<sequence>MTGQPGAGDWRPAAPPARSPLLAAAPWIAAAVLAPPLAGGLVGAVAAAP</sequence>
<comment type="caution">
    <text evidence="2">The sequence shown here is derived from an EMBL/GenBank/DDBJ whole genome shotgun (WGS) entry which is preliminary data.</text>
</comment>
<dbReference type="EMBL" id="DMAI01000433">
    <property type="protein sequence ID" value="HAE50982.1"/>
    <property type="molecule type" value="Genomic_DNA"/>
</dbReference>
<organism evidence="2 3">
    <name type="scientific">Tistrella mobilis</name>
    <dbReference type="NCBI Taxonomy" id="171437"/>
    <lineage>
        <taxon>Bacteria</taxon>
        <taxon>Pseudomonadati</taxon>
        <taxon>Pseudomonadota</taxon>
        <taxon>Alphaproteobacteria</taxon>
        <taxon>Geminicoccales</taxon>
        <taxon>Geminicoccaceae</taxon>
        <taxon>Tistrella</taxon>
    </lineage>
</organism>
<reference evidence="2 3" key="1">
    <citation type="journal article" date="2018" name="Nat. Biotechnol.">
        <title>A standardized bacterial taxonomy based on genome phylogeny substantially revises the tree of life.</title>
        <authorList>
            <person name="Parks D.H."/>
            <person name="Chuvochina M."/>
            <person name="Waite D.W."/>
            <person name="Rinke C."/>
            <person name="Skarshewski A."/>
            <person name="Chaumeil P.A."/>
            <person name="Hugenholtz P."/>
        </authorList>
    </citation>
    <scope>NUCLEOTIDE SEQUENCE [LARGE SCALE GENOMIC DNA]</scope>
    <source>
        <strain evidence="2">UBA8739</strain>
    </source>
</reference>
<dbReference type="AlphaFoldDB" id="A0A3B9ISY2"/>
<protein>
    <submittedName>
        <fullName evidence="2">PPE family protein</fullName>
    </submittedName>
</protein>
<keyword evidence="1" id="KW-0472">Membrane</keyword>
<keyword evidence="1" id="KW-1133">Transmembrane helix</keyword>
<feature type="transmembrane region" description="Helical" evidence="1">
    <location>
        <begin position="24"/>
        <end position="48"/>
    </location>
</feature>